<evidence type="ECO:0000313" key="1">
    <source>
        <dbReference type="EMBL" id="KAJ1345569.1"/>
    </source>
</evidence>
<dbReference type="AlphaFoldDB" id="A0AAD5MK73"/>
<protein>
    <submittedName>
        <fullName evidence="1">Uncharacterized protein</fullName>
    </submittedName>
</protein>
<organism evidence="1 2">
    <name type="scientific">Parelaphostrongylus tenuis</name>
    <name type="common">Meningeal worm</name>
    <dbReference type="NCBI Taxonomy" id="148309"/>
    <lineage>
        <taxon>Eukaryota</taxon>
        <taxon>Metazoa</taxon>
        <taxon>Ecdysozoa</taxon>
        <taxon>Nematoda</taxon>
        <taxon>Chromadorea</taxon>
        <taxon>Rhabditida</taxon>
        <taxon>Rhabditina</taxon>
        <taxon>Rhabditomorpha</taxon>
        <taxon>Strongyloidea</taxon>
        <taxon>Metastrongylidae</taxon>
        <taxon>Parelaphostrongylus</taxon>
    </lineage>
</organism>
<gene>
    <name evidence="1" type="ORF">KIN20_000134</name>
</gene>
<sequence>MQVLDSSRRTSSRWSQMNQSTVSITSCVAESPKEAVHYLEKCMAIEPYHAEANSMYASLLMNEIGPRELTEDEYEKLKKHVSIAMSTFDNHVDFPVLMGVFRLREVLIAKKEASKILVT</sequence>
<accession>A0AAD5MK73</accession>
<dbReference type="Proteomes" id="UP001196413">
    <property type="component" value="Unassembled WGS sequence"/>
</dbReference>
<reference evidence="1" key="1">
    <citation type="submission" date="2021-06" db="EMBL/GenBank/DDBJ databases">
        <title>Parelaphostrongylus tenuis whole genome reference sequence.</title>
        <authorList>
            <person name="Garwood T.J."/>
            <person name="Larsen P.A."/>
            <person name="Fountain-Jones N.M."/>
            <person name="Garbe J.R."/>
            <person name="Macchietto M.G."/>
            <person name="Kania S.A."/>
            <person name="Gerhold R.W."/>
            <person name="Richards J.E."/>
            <person name="Wolf T.M."/>
        </authorList>
    </citation>
    <scope>NUCLEOTIDE SEQUENCE</scope>
    <source>
        <strain evidence="1">MNPRO001-30</strain>
        <tissue evidence="1">Meninges</tissue>
    </source>
</reference>
<comment type="caution">
    <text evidence="1">The sequence shown here is derived from an EMBL/GenBank/DDBJ whole genome shotgun (WGS) entry which is preliminary data.</text>
</comment>
<proteinExistence type="predicted"/>
<name>A0AAD5MK73_PARTN</name>
<dbReference type="EMBL" id="JAHQIW010000022">
    <property type="protein sequence ID" value="KAJ1345569.1"/>
    <property type="molecule type" value="Genomic_DNA"/>
</dbReference>
<evidence type="ECO:0000313" key="2">
    <source>
        <dbReference type="Proteomes" id="UP001196413"/>
    </source>
</evidence>
<keyword evidence="2" id="KW-1185">Reference proteome</keyword>